<dbReference type="PIRSF" id="PIRSF037420">
    <property type="entry name" value="PQQ_syn_pqqE"/>
    <property type="match status" value="1"/>
</dbReference>
<keyword evidence="3 8" id="KW-0479">Metal-binding</keyword>
<proteinExistence type="inferred from homology"/>
<dbReference type="EMBL" id="JABEQG010000003">
    <property type="protein sequence ID" value="MBB2155222.1"/>
    <property type="molecule type" value="Genomic_DNA"/>
</dbReference>
<dbReference type="AlphaFoldDB" id="A0A7W4I3S8"/>
<dbReference type="InterPro" id="IPR017200">
    <property type="entry name" value="PqqE-like"/>
</dbReference>
<dbReference type="InterPro" id="IPR050377">
    <property type="entry name" value="Radical_SAM_PqqE_MftC-like"/>
</dbReference>
<dbReference type="InterPro" id="IPR000385">
    <property type="entry name" value="MoaA_NifB_PqqE_Fe-S-bd_CS"/>
</dbReference>
<dbReference type="InterPro" id="IPR007197">
    <property type="entry name" value="rSAM"/>
</dbReference>
<sequence length="369" mass="39746">MPAAARPAVPPPMSLLAELTHRCPLQCPYCSNPLALDGREGELSTAEWRRVLDQAAELGVLQVHFSGGEPMARADLPDLVRHAAGRGLYTNLITSGVLLTEATFRALADAGLDHVQLSFQDVDAAPAETIGGMKGAQAKKLAAARIVVADGMPLTLNFVIHRGNAARIPRMLDLAVTLGARRVEIAHTQYYGWGLVNRGALMPTRAQLDEATRAVEDARARLGPALAIDYVTPDYYADQPKPCMGGWGRRFVNVSPAGRVLPCHAAETIKGVPMPDIRAAGLGEIWADAPLFRLFRGTDWMPEPCRGCDLREQDWGGCRCQALALLGDAAATDPVCARSPAHARITEILDSLPDTPPQLVYRRFGNTPV</sequence>
<protein>
    <recommendedName>
        <fullName evidence="8">PqqA peptide cyclase</fullName>
        <ecNumber evidence="8">1.21.98.4</ecNumber>
    </recommendedName>
    <alternativeName>
        <fullName evidence="8">Coenzyme PQQ synthesis protein E</fullName>
    </alternativeName>
</protein>
<dbReference type="CDD" id="cd01335">
    <property type="entry name" value="Radical_SAM"/>
    <property type="match status" value="1"/>
</dbReference>
<dbReference type="UniPathway" id="UPA00539"/>
<reference evidence="10 11" key="1">
    <citation type="submission" date="2020-04" db="EMBL/GenBank/DDBJ databases">
        <title>Description of novel Gluconacetobacter.</title>
        <authorList>
            <person name="Sombolestani A."/>
        </authorList>
    </citation>
    <scope>NUCLEOTIDE SEQUENCE [LARGE SCALE GENOMIC DNA]</scope>
    <source>
        <strain evidence="10 11">LMG 7603</strain>
    </source>
</reference>
<dbReference type="EC" id="1.21.98.4" evidence="8"/>
<keyword evidence="6 8" id="KW-0408">Iron</keyword>
<evidence type="ECO:0000256" key="7">
    <source>
        <dbReference type="ARBA" id="ARBA00023014"/>
    </source>
</evidence>
<keyword evidence="4 8" id="KW-0884">PQQ biosynthesis</keyword>
<dbReference type="SFLD" id="SFLDF00280">
    <property type="entry name" value="coenzyme_PQQ_synthesis_protein"/>
    <property type="match status" value="1"/>
</dbReference>
<dbReference type="Gene3D" id="3.20.20.70">
    <property type="entry name" value="Aldolase class I"/>
    <property type="match status" value="1"/>
</dbReference>
<dbReference type="SFLD" id="SFLDG01386">
    <property type="entry name" value="main_SPASM_domain-containing"/>
    <property type="match status" value="1"/>
</dbReference>
<dbReference type="GO" id="GO:0016491">
    <property type="term" value="F:oxidoreductase activity"/>
    <property type="evidence" value="ECO:0007669"/>
    <property type="project" value="UniProtKB-KW"/>
</dbReference>
<dbReference type="PANTHER" id="PTHR11228">
    <property type="entry name" value="RADICAL SAM DOMAIN PROTEIN"/>
    <property type="match status" value="1"/>
</dbReference>
<evidence type="ECO:0000256" key="3">
    <source>
        <dbReference type="ARBA" id="ARBA00022723"/>
    </source>
</evidence>
<feature type="domain" description="Radical SAM core" evidence="9">
    <location>
        <begin position="9"/>
        <end position="225"/>
    </location>
</feature>
<dbReference type="GO" id="GO:0009975">
    <property type="term" value="F:cyclase activity"/>
    <property type="evidence" value="ECO:0007669"/>
    <property type="project" value="UniProtKB-UniRule"/>
</dbReference>
<evidence type="ECO:0000259" key="9">
    <source>
        <dbReference type="PROSITE" id="PS51918"/>
    </source>
</evidence>
<feature type="binding site" evidence="8">
    <location>
        <position position="30"/>
    </location>
    <ligand>
        <name>[4Fe-4S] cluster</name>
        <dbReference type="ChEBI" id="CHEBI:49883"/>
        <note>4Fe-4S-S-AdoMet</note>
    </ligand>
</feature>
<comment type="subunit">
    <text evidence="8">Interacts with PqqD. The interaction is necessary for activity of PqqE.</text>
</comment>
<dbReference type="InterPro" id="IPR011843">
    <property type="entry name" value="PQQ_synth_PqqE_bac"/>
</dbReference>
<dbReference type="PROSITE" id="PS51918">
    <property type="entry name" value="RADICAL_SAM"/>
    <property type="match status" value="1"/>
</dbReference>
<keyword evidence="5 8" id="KW-0560">Oxidoreductase</keyword>
<dbReference type="GO" id="GO:0051539">
    <property type="term" value="F:4 iron, 4 sulfur cluster binding"/>
    <property type="evidence" value="ECO:0007669"/>
    <property type="project" value="UniProtKB-KW"/>
</dbReference>
<comment type="similarity">
    <text evidence="8">Belongs to the radical SAM superfamily. PqqE family.</text>
</comment>
<dbReference type="InterPro" id="IPR013785">
    <property type="entry name" value="Aldolase_TIM"/>
</dbReference>
<dbReference type="NCBIfam" id="TIGR02109">
    <property type="entry name" value="PQQ_syn_pqqE"/>
    <property type="match status" value="1"/>
</dbReference>
<comment type="function">
    <text evidence="8">Catalyzes the cross-linking of a glutamate residue and a tyrosine residue in the PqqA protein as part of the biosynthesis of pyrroloquinoline quinone (PQQ).</text>
</comment>
<feature type="binding site" evidence="8">
    <location>
        <position position="23"/>
    </location>
    <ligand>
        <name>[4Fe-4S] cluster</name>
        <dbReference type="ChEBI" id="CHEBI:49883"/>
        <note>4Fe-4S-S-AdoMet</note>
    </ligand>
</feature>
<feature type="binding site" evidence="8">
    <location>
        <position position="27"/>
    </location>
    <ligand>
        <name>[4Fe-4S] cluster</name>
        <dbReference type="ChEBI" id="CHEBI:49883"/>
        <note>4Fe-4S-S-AdoMet</note>
    </ligand>
</feature>
<organism evidence="10 11">
    <name type="scientific">Gluconacetobacter diazotrophicus</name>
    <name type="common">Acetobacter diazotrophicus</name>
    <dbReference type="NCBI Taxonomy" id="33996"/>
    <lineage>
        <taxon>Bacteria</taxon>
        <taxon>Pseudomonadati</taxon>
        <taxon>Pseudomonadota</taxon>
        <taxon>Alphaproteobacteria</taxon>
        <taxon>Acetobacterales</taxon>
        <taxon>Acetobacteraceae</taxon>
        <taxon>Gluconacetobacter</taxon>
    </lineage>
</organism>
<keyword evidence="1 8" id="KW-0004">4Fe-4S</keyword>
<dbReference type="Pfam" id="PF13186">
    <property type="entry name" value="SPASM"/>
    <property type="match status" value="1"/>
</dbReference>
<dbReference type="GO" id="GO:0018189">
    <property type="term" value="P:pyrroloquinoline quinone biosynthetic process"/>
    <property type="evidence" value="ECO:0007669"/>
    <property type="project" value="UniProtKB-UniRule"/>
</dbReference>
<dbReference type="SUPFAM" id="SSF102114">
    <property type="entry name" value="Radical SAM enzymes"/>
    <property type="match status" value="1"/>
</dbReference>
<evidence type="ECO:0000256" key="5">
    <source>
        <dbReference type="ARBA" id="ARBA00023002"/>
    </source>
</evidence>
<dbReference type="InterPro" id="IPR023885">
    <property type="entry name" value="4Fe4S-binding_SPASM_dom"/>
</dbReference>
<comment type="cofactor">
    <cofactor evidence="8">
        <name>[4Fe-4S] cluster</name>
        <dbReference type="ChEBI" id="CHEBI:49883"/>
    </cofactor>
    <text evidence="8">Binds 1 [4Fe-4S] cluster. The cluster is coordinated with 3 cysteines and an exchangeable S-adenosyl-L-methionine.</text>
</comment>
<evidence type="ECO:0000256" key="2">
    <source>
        <dbReference type="ARBA" id="ARBA00022691"/>
    </source>
</evidence>
<evidence type="ECO:0000256" key="8">
    <source>
        <dbReference type="HAMAP-Rule" id="MF_00660"/>
    </source>
</evidence>
<evidence type="ECO:0000256" key="4">
    <source>
        <dbReference type="ARBA" id="ARBA00022905"/>
    </source>
</evidence>
<keyword evidence="2 8" id="KW-0949">S-adenosyl-L-methionine</keyword>
<accession>A0A7W4I3S8</accession>
<dbReference type="PROSITE" id="PS01305">
    <property type="entry name" value="MOAA_NIFB_PQQE"/>
    <property type="match status" value="1"/>
</dbReference>
<dbReference type="Proteomes" id="UP000550787">
    <property type="component" value="Unassembled WGS sequence"/>
</dbReference>
<comment type="catalytic activity">
    <reaction evidence="8">
        <text>[PQQ precursor protein] + S-adenosyl-L-methionine = E-Y cross-linked-[PQQ precursor protein] + 5'-deoxyadenosine + L-methionine + H(+)</text>
        <dbReference type="Rhea" id="RHEA:56836"/>
        <dbReference type="Rhea" id="RHEA-COMP:14800"/>
        <dbReference type="Rhea" id="RHEA-COMP:14801"/>
        <dbReference type="ChEBI" id="CHEBI:15378"/>
        <dbReference type="ChEBI" id="CHEBI:17319"/>
        <dbReference type="ChEBI" id="CHEBI:57844"/>
        <dbReference type="ChEBI" id="CHEBI:59789"/>
        <dbReference type="ChEBI" id="CHEBI:141026"/>
        <dbReference type="ChEBI" id="CHEBI:141027"/>
        <dbReference type="EC" id="1.21.98.4"/>
    </reaction>
</comment>
<dbReference type="SFLD" id="SFLDS00029">
    <property type="entry name" value="Radical_SAM"/>
    <property type="match status" value="1"/>
</dbReference>
<dbReference type="InterPro" id="IPR058240">
    <property type="entry name" value="rSAM_sf"/>
</dbReference>
<gene>
    <name evidence="8 10" type="primary">pqqE</name>
    <name evidence="10" type="ORF">HLH33_02675</name>
</gene>
<evidence type="ECO:0000256" key="1">
    <source>
        <dbReference type="ARBA" id="ARBA00022485"/>
    </source>
</evidence>
<name>A0A7W4I3S8_GLUDI</name>
<comment type="caution">
    <text evidence="10">The sequence shown here is derived from an EMBL/GenBank/DDBJ whole genome shotgun (WGS) entry which is preliminary data.</text>
</comment>
<evidence type="ECO:0000313" key="11">
    <source>
        <dbReference type="Proteomes" id="UP000550787"/>
    </source>
</evidence>
<evidence type="ECO:0000256" key="6">
    <source>
        <dbReference type="ARBA" id="ARBA00023004"/>
    </source>
</evidence>
<evidence type="ECO:0000313" key="10">
    <source>
        <dbReference type="EMBL" id="MBB2155222.1"/>
    </source>
</evidence>
<dbReference type="NCBIfam" id="TIGR04085">
    <property type="entry name" value="rSAM_more_4Fe4S"/>
    <property type="match status" value="1"/>
</dbReference>
<dbReference type="GO" id="GO:1904047">
    <property type="term" value="F:S-adenosyl-L-methionine binding"/>
    <property type="evidence" value="ECO:0007669"/>
    <property type="project" value="UniProtKB-UniRule"/>
</dbReference>
<dbReference type="PANTHER" id="PTHR11228:SF7">
    <property type="entry name" value="PQQA PEPTIDE CYCLASE"/>
    <property type="match status" value="1"/>
</dbReference>
<dbReference type="HAMAP" id="MF_00660">
    <property type="entry name" value="PqqE"/>
    <property type="match status" value="1"/>
</dbReference>
<dbReference type="SFLD" id="SFLDG01067">
    <property type="entry name" value="SPASM/twitch_domain_containing"/>
    <property type="match status" value="1"/>
</dbReference>
<comment type="pathway">
    <text evidence="8">Cofactor biosynthesis; pyrroloquinoline quinone biosynthesis.</text>
</comment>
<dbReference type="GO" id="GO:0005506">
    <property type="term" value="F:iron ion binding"/>
    <property type="evidence" value="ECO:0007669"/>
    <property type="project" value="UniProtKB-UniRule"/>
</dbReference>
<keyword evidence="7 8" id="KW-0411">Iron-sulfur</keyword>
<dbReference type="Pfam" id="PF04055">
    <property type="entry name" value="Radical_SAM"/>
    <property type="match status" value="1"/>
</dbReference>